<feature type="compositionally biased region" description="Polar residues" evidence="4">
    <location>
        <begin position="563"/>
        <end position="573"/>
    </location>
</feature>
<feature type="compositionally biased region" description="Low complexity" evidence="4">
    <location>
        <begin position="450"/>
        <end position="470"/>
    </location>
</feature>
<reference evidence="6" key="1">
    <citation type="journal article" date="2014" name="Genome Biol. Evol.">
        <title>Gene Loss Rather Than Gene Gain Is Associated with a Host Jump from Monocots to Dicots in the Smut Fungus Melanopsichium pennsylvanicum.</title>
        <authorList>
            <person name="Sharma R."/>
            <person name="Mishra B."/>
            <person name="Runge F."/>
            <person name="Thines M."/>
        </authorList>
    </citation>
    <scope>NUCLEOTIDE SEQUENCE</scope>
    <source>
        <strain evidence="6">4</strain>
    </source>
</reference>
<dbReference type="InterPro" id="IPR002093">
    <property type="entry name" value="BRCA2_repeat"/>
</dbReference>
<dbReference type="PANTHER" id="PTHR11289">
    <property type="entry name" value="BREAST CANCER TYPE 2 SUSCEPTIBILITY PROTEIN BRCA2"/>
    <property type="match status" value="1"/>
</dbReference>
<keyword evidence="3" id="KW-0234">DNA repair</keyword>
<evidence type="ECO:0000256" key="4">
    <source>
        <dbReference type="SAM" id="MobiDB-lite"/>
    </source>
</evidence>
<feature type="domain" description="BRCA2 OB1" evidence="5">
    <location>
        <begin position="730"/>
        <end position="851"/>
    </location>
</feature>
<evidence type="ECO:0000259" key="5">
    <source>
        <dbReference type="Pfam" id="PF09103"/>
    </source>
</evidence>
<evidence type="ECO:0000256" key="2">
    <source>
        <dbReference type="ARBA" id="ARBA00022763"/>
    </source>
</evidence>
<keyword evidence="2" id="KW-0227">DNA damage</keyword>
<dbReference type="InterPro" id="IPR015525">
    <property type="entry name" value="BRCA2"/>
</dbReference>
<sequence length="1132" mass="123119">MQNLTPSLTFRACPPKGPDHLSDDDLAATQQSILEELHTISEEALTDQSSQVDNLNINSEEHTTPMQAVIAAMHQSPHTETKEPHVSDSEAGSQEDEEFPTSTFLEDEETAAPATAVAEAFEPLQMPANVEAVPVGFATGPIVCLDLVADETEPSATTVIAALAGARESETGLPKVTEANDMTVLVSSREERAEAQTDPGPDAGLVREPKSIEVTAEPELLRPVLDAAAHHAADLVLPEPEPIASELLSPSDIKMEVDTGAELDHTDLFDGIDADAFDDIELSPPVRRQAVLPTLDGALRSDPNQDSTSPTRIRVPLVPQPSAGLDLFLGGQDGYPEEHLEMPEASQMQSFLDPCFAGFKTGHGKQVKPSEKALEAARKLLLDLDSSQDLLPQPATSQLRARAVEMPPSEQQLRLYSGFTNSKLDRAPMQEIAPPQVGSTHGSQAHLPLSLPKPKAASAQAPTAQALPSSQVARPTFATQKPIRRGLFPSSQALQSPLRTPGGASVSQPTTPQSSRRIGLGMTPSAGITGRKRTLPKFVTPFKAGKRPKGDELDSPASPLRGPNNTALVQSRPSPVVNRQYPPPASLQKVQASNISKGPAVFLMQVVRPRQKLSDVGRPEYYSSLQMIAKGVPDEVLVILNDAFRASQYAFEATDGKLLQQSNALDELLSRGCTNTNLAWVQNHWTLILWKLAATVRLEPSSAVHRWSWDEVVRQLLYRYEREVHLAQRSCLKRIQEHDSSPSRPMILFVTKIIEEETEVQERSGEIVTRKATILELSDGWYRVQAQIDPVLASACQRGRLRVGHKLAIMGAMLDAQGEGNEVLAAYHMSSLVLASNSVSLARWDAKLGFAPQPFISSLRSLTAEGGLVSLMDVVITKVFPHAYVDAERSSSKPGNPRGEQEEAEEREAWTKKREDAIAQLELQMETENRRAYDLVEALSDVVGDGSFLPDMTDDPSGRLESMAGTLFDQLRAQDNPASAVSELVIAAGHSALVPWLHNFAKSALLEGETFGGGSGLAGKLDRLCPPRKVREFRVVRFRDARLPPLPRSSAVTAQGNGNVSGAKRPKNPYARSVQLTIWDAAQLGDELQEGRRFLVTNLVPSSKSSWRKADDVGDVFLSTRRDTKWRMVSES</sequence>
<feature type="region of interest" description="Disordered" evidence="4">
    <location>
        <begin position="293"/>
        <end position="316"/>
    </location>
</feature>
<name>A0A077RA17_9BASI</name>
<feature type="region of interest" description="Disordered" evidence="4">
    <location>
        <begin position="1"/>
        <end position="24"/>
    </location>
</feature>
<dbReference type="GO" id="GO:0000724">
    <property type="term" value="P:double-strand break repair via homologous recombination"/>
    <property type="evidence" value="ECO:0007669"/>
    <property type="project" value="InterPro"/>
</dbReference>
<dbReference type="InterPro" id="IPR012340">
    <property type="entry name" value="NA-bd_OB-fold"/>
</dbReference>
<dbReference type="InterPro" id="IPR015187">
    <property type="entry name" value="BRCA2_OB_1"/>
</dbReference>
<feature type="region of interest" description="Disordered" evidence="4">
    <location>
        <begin position="433"/>
        <end position="474"/>
    </location>
</feature>
<feature type="compositionally biased region" description="Polar residues" evidence="4">
    <location>
        <begin position="505"/>
        <end position="516"/>
    </location>
</feature>
<feature type="compositionally biased region" description="Basic and acidic residues" evidence="4">
    <location>
        <begin position="77"/>
        <end position="88"/>
    </location>
</feature>
<dbReference type="EMBL" id="HG529599">
    <property type="protein sequence ID" value="CDI54034.1"/>
    <property type="molecule type" value="Genomic_DNA"/>
</dbReference>
<dbReference type="PANTHER" id="PTHR11289:SF0">
    <property type="entry name" value="BREAST CANCER TYPE 2 SUSCEPTIBILITY PROTEIN"/>
    <property type="match status" value="1"/>
</dbReference>
<dbReference type="Pfam" id="PF00634">
    <property type="entry name" value="BRCA2"/>
    <property type="match status" value="1"/>
</dbReference>
<feature type="region of interest" description="Disordered" evidence="4">
    <location>
        <begin position="74"/>
        <end position="102"/>
    </location>
</feature>
<dbReference type="SUPFAM" id="SSF50249">
    <property type="entry name" value="Nucleic acid-binding proteins"/>
    <property type="match status" value="2"/>
</dbReference>
<feature type="region of interest" description="Disordered" evidence="4">
    <location>
        <begin position="887"/>
        <end position="907"/>
    </location>
</feature>
<dbReference type="SUPFAM" id="SSF81872">
    <property type="entry name" value="BRCA2 helical domain"/>
    <property type="match status" value="1"/>
</dbReference>
<dbReference type="Pfam" id="PF09103">
    <property type="entry name" value="BRCA-2_OB1"/>
    <property type="match status" value="1"/>
</dbReference>
<dbReference type="PROSITE" id="PS50138">
    <property type="entry name" value="BRCA2_REPEAT"/>
    <property type="match status" value="1"/>
</dbReference>
<organism evidence="6">
    <name type="scientific">Melanopsichium pennsylvanicum 4</name>
    <dbReference type="NCBI Taxonomy" id="1398559"/>
    <lineage>
        <taxon>Eukaryota</taxon>
        <taxon>Fungi</taxon>
        <taxon>Dikarya</taxon>
        <taxon>Basidiomycota</taxon>
        <taxon>Ustilaginomycotina</taxon>
        <taxon>Ustilaginomycetes</taxon>
        <taxon>Ustilaginales</taxon>
        <taxon>Ustilaginaceae</taxon>
        <taxon>Melanopsichium</taxon>
    </lineage>
</organism>
<feature type="region of interest" description="Disordered" evidence="4">
    <location>
        <begin position="493"/>
        <end position="578"/>
    </location>
</feature>
<dbReference type="InterPro" id="IPR036315">
    <property type="entry name" value="BRCA2_hlx_sf"/>
</dbReference>
<feature type="compositionally biased region" description="Acidic residues" evidence="4">
    <location>
        <begin position="93"/>
        <end position="102"/>
    </location>
</feature>
<feature type="compositionally biased region" description="Polar residues" evidence="4">
    <location>
        <begin position="1050"/>
        <end position="1060"/>
    </location>
</feature>
<evidence type="ECO:0000256" key="3">
    <source>
        <dbReference type="ARBA" id="ARBA00023204"/>
    </source>
</evidence>
<protein>
    <submittedName>
        <fullName evidence="6">Rad51-associated protein Brh2</fullName>
    </submittedName>
</protein>
<accession>A0A077RA17</accession>
<dbReference type="GO" id="GO:0006355">
    <property type="term" value="P:regulation of DNA-templated transcription"/>
    <property type="evidence" value="ECO:0007669"/>
    <property type="project" value="TreeGrafter"/>
</dbReference>
<evidence type="ECO:0000313" key="6">
    <source>
        <dbReference type="EMBL" id="CDI54034.1"/>
    </source>
</evidence>
<evidence type="ECO:0000256" key="1">
    <source>
        <dbReference type="ARBA" id="ARBA00022737"/>
    </source>
</evidence>
<dbReference type="CDD" id="cd04493">
    <property type="entry name" value="BRCA2DBD_OB1"/>
    <property type="match status" value="1"/>
</dbReference>
<proteinExistence type="predicted"/>
<keyword evidence="1" id="KW-0677">Repeat</keyword>
<feature type="compositionally biased region" description="Polar residues" evidence="4">
    <location>
        <begin position="302"/>
        <end position="311"/>
    </location>
</feature>
<feature type="region of interest" description="Disordered" evidence="4">
    <location>
        <begin position="1047"/>
        <end position="1067"/>
    </location>
</feature>
<dbReference type="AlphaFoldDB" id="A0A077RA17"/>
<dbReference type="Gene3D" id="2.40.50.140">
    <property type="entry name" value="Nucleic acid-binding proteins"/>
    <property type="match status" value="2"/>
</dbReference>